<dbReference type="Pfam" id="PF12974">
    <property type="entry name" value="Phosphonate-bd"/>
    <property type="match status" value="1"/>
</dbReference>
<keyword evidence="3" id="KW-1185">Reference proteome</keyword>
<sequence length="292" mass="32872">MRILKPLLLLLLVWSQIARAEPLVLAQVSDRPSKDFEQLRPMVEYAAARLAPLGITSGEVRLYDSAEQLASALQAGDVDWITETPFTAARLMHEAGARPLLRKWKGGQHQYQTLIYTRSDSPIRSVLDLTDRRIAFEHPESFSSYFVPRRILLRSGLQLTGLKDLHQPPPPGNTGYLFSRNEKNNALWVHKGLVDAGALNSGDWENRERVPVAIRRDLRIIYRSETYPRALELVSSELDDNVVAALRELLLAMPASGASEVLASYENSTGFEPLQPGDIELLSDIYDSSRRW</sequence>
<feature type="chain" id="PRO_5037548277" evidence="1">
    <location>
        <begin position="21"/>
        <end position="292"/>
    </location>
</feature>
<gene>
    <name evidence="2" type="ORF">GCM10011348_07990</name>
</gene>
<evidence type="ECO:0000256" key="1">
    <source>
        <dbReference type="SAM" id="SignalP"/>
    </source>
</evidence>
<protein>
    <submittedName>
        <fullName evidence="2">Phosphate-binding protein</fullName>
    </submittedName>
</protein>
<evidence type="ECO:0000313" key="3">
    <source>
        <dbReference type="Proteomes" id="UP000599578"/>
    </source>
</evidence>
<dbReference type="RefSeq" id="WP_188858562.1">
    <property type="nucleotide sequence ID" value="NZ_BMLT01000002.1"/>
</dbReference>
<dbReference type="AlphaFoldDB" id="A0A917Z7X5"/>
<dbReference type="Gene3D" id="3.40.190.10">
    <property type="entry name" value="Periplasmic binding protein-like II"/>
    <property type="match status" value="2"/>
</dbReference>
<accession>A0A917Z7X5</accession>
<keyword evidence="1" id="KW-0732">Signal</keyword>
<dbReference type="PANTHER" id="PTHR35841:SF1">
    <property type="entry name" value="PHOSPHONATES-BINDING PERIPLASMIC PROTEIN"/>
    <property type="match status" value="1"/>
</dbReference>
<reference evidence="2 3" key="1">
    <citation type="journal article" date="2014" name="Int. J. Syst. Evol. Microbiol.">
        <title>Complete genome sequence of Corynebacterium casei LMG S-19264T (=DSM 44701T), isolated from a smear-ripened cheese.</title>
        <authorList>
            <consortium name="US DOE Joint Genome Institute (JGI-PGF)"/>
            <person name="Walter F."/>
            <person name="Albersmeier A."/>
            <person name="Kalinowski J."/>
            <person name="Ruckert C."/>
        </authorList>
    </citation>
    <scope>NUCLEOTIDE SEQUENCE [LARGE SCALE GENOMIC DNA]</scope>
    <source>
        <strain evidence="2 3">CGMCC 1.7286</strain>
    </source>
</reference>
<dbReference type="EMBL" id="BMLT01000002">
    <property type="protein sequence ID" value="GGO77742.1"/>
    <property type="molecule type" value="Genomic_DNA"/>
</dbReference>
<dbReference type="Proteomes" id="UP000599578">
    <property type="component" value="Unassembled WGS sequence"/>
</dbReference>
<proteinExistence type="predicted"/>
<name>A0A917Z7X5_9GAMM</name>
<dbReference type="SUPFAM" id="SSF53850">
    <property type="entry name" value="Periplasmic binding protein-like II"/>
    <property type="match status" value="1"/>
</dbReference>
<evidence type="ECO:0000313" key="2">
    <source>
        <dbReference type="EMBL" id="GGO77742.1"/>
    </source>
</evidence>
<feature type="signal peptide" evidence="1">
    <location>
        <begin position="1"/>
        <end position="20"/>
    </location>
</feature>
<comment type="caution">
    <text evidence="2">The sequence shown here is derived from an EMBL/GenBank/DDBJ whole genome shotgun (WGS) entry which is preliminary data.</text>
</comment>
<dbReference type="PANTHER" id="PTHR35841">
    <property type="entry name" value="PHOSPHONATES-BINDING PERIPLASMIC PROTEIN"/>
    <property type="match status" value="1"/>
</dbReference>
<organism evidence="2 3">
    <name type="scientific">Marinobacterium nitratireducens</name>
    <dbReference type="NCBI Taxonomy" id="518897"/>
    <lineage>
        <taxon>Bacteria</taxon>
        <taxon>Pseudomonadati</taxon>
        <taxon>Pseudomonadota</taxon>
        <taxon>Gammaproteobacteria</taxon>
        <taxon>Oceanospirillales</taxon>
        <taxon>Oceanospirillaceae</taxon>
        <taxon>Marinobacterium</taxon>
    </lineage>
</organism>